<comment type="caution">
    <text evidence="2">The sequence shown here is derived from an EMBL/GenBank/DDBJ whole genome shotgun (WGS) entry which is preliminary data.</text>
</comment>
<name>X0U686_9ZZZZ</name>
<evidence type="ECO:0000313" key="2">
    <source>
        <dbReference type="EMBL" id="GAG01284.1"/>
    </source>
</evidence>
<dbReference type="EMBL" id="BARS01027807">
    <property type="protein sequence ID" value="GAG01284.1"/>
    <property type="molecule type" value="Genomic_DNA"/>
</dbReference>
<accession>X0U686</accession>
<dbReference type="InterPro" id="IPR002934">
    <property type="entry name" value="Polymerase_NTP_transf_dom"/>
</dbReference>
<reference evidence="2" key="1">
    <citation type="journal article" date="2014" name="Front. Microbiol.">
        <title>High frequency of phylogenetically diverse reductive dehalogenase-homologous genes in deep subseafloor sedimentary metagenomes.</title>
        <authorList>
            <person name="Kawai M."/>
            <person name="Futagami T."/>
            <person name="Toyoda A."/>
            <person name="Takaki Y."/>
            <person name="Nishi S."/>
            <person name="Hori S."/>
            <person name="Arai W."/>
            <person name="Tsubouchi T."/>
            <person name="Morono Y."/>
            <person name="Uchiyama I."/>
            <person name="Ito T."/>
            <person name="Fujiyama A."/>
            <person name="Inagaki F."/>
            <person name="Takami H."/>
        </authorList>
    </citation>
    <scope>NUCLEOTIDE SEQUENCE</scope>
    <source>
        <strain evidence="2">Expedition CK06-06</strain>
    </source>
</reference>
<organism evidence="2">
    <name type="scientific">marine sediment metagenome</name>
    <dbReference type="NCBI Taxonomy" id="412755"/>
    <lineage>
        <taxon>unclassified sequences</taxon>
        <taxon>metagenomes</taxon>
        <taxon>ecological metagenomes</taxon>
    </lineage>
</organism>
<protein>
    <recommendedName>
        <fullName evidence="1">Polymerase nucleotidyl transferase domain-containing protein</fullName>
    </recommendedName>
</protein>
<feature type="non-terminal residue" evidence="2">
    <location>
        <position position="73"/>
    </location>
</feature>
<dbReference type="PANTHER" id="PTHR43449">
    <property type="entry name" value="NUCLEOTIDYLTRANSFERASE"/>
    <property type="match status" value="1"/>
</dbReference>
<dbReference type="Gene3D" id="3.30.460.10">
    <property type="entry name" value="Beta Polymerase, domain 2"/>
    <property type="match status" value="1"/>
</dbReference>
<evidence type="ECO:0000259" key="1">
    <source>
        <dbReference type="Pfam" id="PF01909"/>
    </source>
</evidence>
<gene>
    <name evidence="2" type="ORF">S01H1_43640</name>
</gene>
<dbReference type="Pfam" id="PF01909">
    <property type="entry name" value="NTP_transf_2"/>
    <property type="match status" value="1"/>
</dbReference>
<dbReference type="AlphaFoldDB" id="X0U686"/>
<dbReference type="SUPFAM" id="SSF81301">
    <property type="entry name" value="Nucleotidyltransferase"/>
    <property type="match status" value="1"/>
</dbReference>
<proteinExistence type="predicted"/>
<dbReference type="PANTHER" id="PTHR43449:SF1">
    <property type="entry name" value="POLYMERASE BETA NUCLEOTIDYLTRANSFERASE DOMAIN-CONTAINING PROTEIN"/>
    <property type="match status" value="1"/>
</dbReference>
<dbReference type="CDD" id="cd05403">
    <property type="entry name" value="NT_KNTase_like"/>
    <property type="match status" value="1"/>
</dbReference>
<sequence length="73" mass="8408">MVKTTREIDMIIREYKDELHKLGITTARIVLFGSYRNGTPREDSDIDLLVISNDFARMNLRERLELLGVAAGR</sequence>
<dbReference type="GO" id="GO:0016779">
    <property type="term" value="F:nucleotidyltransferase activity"/>
    <property type="evidence" value="ECO:0007669"/>
    <property type="project" value="InterPro"/>
</dbReference>
<feature type="domain" description="Polymerase nucleotidyl transferase" evidence="1">
    <location>
        <begin position="12"/>
        <end position="60"/>
    </location>
</feature>
<dbReference type="InterPro" id="IPR043519">
    <property type="entry name" value="NT_sf"/>
</dbReference>